<dbReference type="EMBL" id="CM020619">
    <property type="protein sequence ID" value="KAK1865989.1"/>
    <property type="molecule type" value="Genomic_DNA"/>
</dbReference>
<evidence type="ECO:0000313" key="2">
    <source>
        <dbReference type="Proteomes" id="UP000798662"/>
    </source>
</evidence>
<comment type="caution">
    <text evidence="1">The sequence shown here is derived from an EMBL/GenBank/DDBJ whole genome shotgun (WGS) entry which is preliminary data.</text>
</comment>
<sequence length="362" mass="36614">MARGSGSATGNGMQSSAAVKRILKEVAELAVEGARPGALFTAAPLETDLFEMHFTVRGPPETAFEGGLYHGRILLPPEYPLKAPEIMFLTPNGRFETGTRICLSVTSHHEELWQPSWGIRTILTALVGFMPSKPTGLGALDYPDKERVALAKKSLSYECPRCGAAVAAQLPPLAAPPAAPTEAATTATEAVADPSVAVPTAAAAAADPAPDDAGSAAVPADASSAVGDAAASSSSAATLEPRPPVLTGSSGPPSAAAVVVAAAALSPGAPANVGAPMGSVDATRPAAAPVQMPAPFGLRQRDEAARAVLPVPDQPHAVPRRPAREGDLSNGSGGEEVLLMAAWFVASIIGGLLARRLALALF</sequence>
<keyword evidence="2" id="KW-1185">Reference proteome</keyword>
<name>A0ACC3C7Q7_PYRYE</name>
<dbReference type="Proteomes" id="UP000798662">
    <property type="component" value="Chromosome 2"/>
</dbReference>
<organism evidence="1 2">
    <name type="scientific">Pyropia yezoensis</name>
    <name type="common">Susabi-nori</name>
    <name type="synonym">Porphyra yezoensis</name>
    <dbReference type="NCBI Taxonomy" id="2788"/>
    <lineage>
        <taxon>Eukaryota</taxon>
        <taxon>Rhodophyta</taxon>
        <taxon>Bangiophyceae</taxon>
        <taxon>Bangiales</taxon>
        <taxon>Bangiaceae</taxon>
        <taxon>Pyropia</taxon>
    </lineage>
</organism>
<reference evidence="1" key="1">
    <citation type="submission" date="2019-11" db="EMBL/GenBank/DDBJ databases">
        <title>Nori genome reveals adaptations in red seaweeds to the harsh intertidal environment.</title>
        <authorList>
            <person name="Wang D."/>
            <person name="Mao Y."/>
        </authorList>
    </citation>
    <scope>NUCLEOTIDE SEQUENCE</scope>
    <source>
        <tissue evidence="1">Gametophyte</tissue>
    </source>
</reference>
<proteinExistence type="predicted"/>
<gene>
    <name evidence="1" type="ORF">I4F81_008510</name>
</gene>
<accession>A0ACC3C7Q7</accession>
<evidence type="ECO:0000313" key="1">
    <source>
        <dbReference type="EMBL" id="KAK1865989.1"/>
    </source>
</evidence>
<protein>
    <submittedName>
        <fullName evidence="1">Uncharacterized protein</fullName>
    </submittedName>
</protein>